<accession>A0A381TP96</accession>
<evidence type="ECO:0000256" key="1">
    <source>
        <dbReference type="ARBA" id="ARBA00005439"/>
    </source>
</evidence>
<dbReference type="Gene3D" id="3.30.110.10">
    <property type="entry name" value="Translation initiation factor 3 (IF-3), C-terminal domain"/>
    <property type="match status" value="1"/>
</dbReference>
<keyword evidence="3" id="KW-0648">Protein biosynthesis</keyword>
<reference evidence="6" key="1">
    <citation type="submission" date="2018-05" db="EMBL/GenBank/DDBJ databases">
        <authorList>
            <person name="Lanie J.A."/>
            <person name="Ng W.-L."/>
            <person name="Kazmierczak K.M."/>
            <person name="Andrzejewski T.M."/>
            <person name="Davidsen T.M."/>
            <person name="Wayne K.J."/>
            <person name="Tettelin H."/>
            <person name="Glass J.I."/>
            <person name="Rusch D."/>
            <person name="Podicherti R."/>
            <person name="Tsui H.-C.T."/>
            <person name="Winkler M.E."/>
        </authorList>
    </citation>
    <scope>NUCLEOTIDE SEQUENCE</scope>
</reference>
<organism evidence="6">
    <name type="scientific">marine metagenome</name>
    <dbReference type="NCBI Taxonomy" id="408172"/>
    <lineage>
        <taxon>unclassified sequences</taxon>
        <taxon>metagenomes</taxon>
        <taxon>ecological metagenomes</taxon>
    </lineage>
</organism>
<dbReference type="Pfam" id="PF05198">
    <property type="entry name" value="IF3_N"/>
    <property type="match status" value="1"/>
</dbReference>
<dbReference type="InterPro" id="IPR036787">
    <property type="entry name" value="T_IF-3_N_sf"/>
</dbReference>
<proteinExistence type="inferred from homology"/>
<dbReference type="Gene3D" id="3.10.20.80">
    <property type="entry name" value="Translation initiation factor 3 (IF-3), N-terminal domain"/>
    <property type="match status" value="1"/>
</dbReference>
<protein>
    <recommendedName>
        <fullName evidence="7">Translation initiation factor IF-3</fullName>
    </recommendedName>
</protein>
<feature type="non-terminal residue" evidence="6">
    <location>
        <position position="1"/>
    </location>
</feature>
<dbReference type="PROSITE" id="PS00938">
    <property type="entry name" value="IF3"/>
    <property type="match status" value="1"/>
</dbReference>
<dbReference type="AlphaFoldDB" id="A0A381TP96"/>
<dbReference type="NCBIfam" id="TIGR00168">
    <property type="entry name" value="infC"/>
    <property type="match status" value="1"/>
</dbReference>
<feature type="domain" description="Translation initiation factor 3 C-terminal" evidence="4">
    <location>
        <begin position="68"/>
        <end position="153"/>
    </location>
</feature>
<evidence type="ECO:0000259" key="4">
    <source>
        <dbReference type="Pfam" id="PF00707"/>
    </source>
</evidence>
<dbReference type="PANTHER" id="PTHR10938">
    <property type="entry name" value="TRANSLATION INITIATION FACTOR IF-3"/>
    <property type="match status" value="1"/>
</dbReference>
<evidence type="ECO:0000313" key="6">
    <source>
        <dbReference type="EMBL" id="SVA17880.1"/>
    </source>
</evidence>
<dbReference type="InterPro" id="IPR019814">
    <property type="entry name" value="Translation_initiation_fac_3_N"/>
</dbReference>
<dbReference type="GO" id="GO:0003743">
    <property type="term" value="F:translation initiation factor activity"/>
    <property type="evidence" value="ECO:0007669"/>
    <property type="project" value="UniProtKB-KW"/>
</dbReference>
<dbReference type="Pfam" id="PF00707">
    <property type="entry name" value="IF3_C"/>
    <property type="match status" value="1"/>
</dbReference>
<dbReference type="PANTHER" id="PTHR10938:SF0">
    <property type="entry name" value="TRANSLATION INITIATION FACTOR IF-3, MITOCHONDRIAL"/>
    <property type="match status" value="1"/>
</dbReference>
<dbReference type="SUPFAM" id="SSF55200">
    <property type="entry name" value="Translation initiation factor IF3, C-terminal domain"/>
    <property type="match status" value="1"/>
</dbReference>
<dbReference type="EMBL" id="UINC01004930">
    <property type="protein sequence ID" value="SVA17880.1"/>
    <property type="molecule type" value="Genomic_DNA"/>
</dbReference>
<evidence type="ECO:0008006" key="7">
    <source>
        <dbReference type="Google" id="ProtNLM"/>
    </source>
</evidence>
<dbReference type="InterPro" id="IPR019815">
    <property type="entry name" value="Translation_initiation_fac_3_C"/>
</dbReference>
<evidence type="ECO:0000259" key="5">
    <source>
        <dbReference type="Pfam" id="PF05198"/>
    </source>
</evidence>
<name>A0A381TP96_9ZZZZ</name>
<dbReference type="InterPro" id="IPR019813">
    <property type="entry name" value="Translation_initiation_fac3_CS"/>
</dbReference>
<gene>
    <name evidence="6" type="ORF">METZ01_LOCUS70734</name>
</gene>
<feature type="domain" description="Translation initiation factor 3 N-terminal" evidence="5">
    <location>
        <begin position="1"/>
        <end position="60"/>
    </location>
</feature>
<sequence length="153" mass="17453">VRLIGEAGEQMGIVSISEAMESARSAGLDLVEVASGTEPPVCKIMDYGKLKYDQKKKDQESKKKQHVIRVKEIRFRPRISDHDLEIKVNRIKKFISEGNKVKVTLMYRGREMARQDLGEQLIRRIEDSLSDVAEVEKRGDLEGRRISVVMSPK</sequence>
<dbReference type="GO" id="GO:0043022">
    <property type="term" value="F:ribosome binding"/>
    <property type="evidence" value="ECO:0007669"/>
    <property type="project" value="TreeGrafter"/>
</dbReference>
<dbReference type="FunFam" id="3.30.110.10:FF:000001">
    <property type="entry name" value="Translation initiation factor IF-3"/>
    <property type="match status" value="1"/>
</dbReference>
<evidence type="ECO:0000256" key="2">
    <source>
        <dbReference type="ARBA" id="ARBA00022540"/>
    </source>
</evidence>
<dbReference type="GO" id="GO:0005829">
    <property type="term" value="C:cytosol"/>
    <property type="evidence" value="ECO:0007669"/>
    <property type="project" value="TreeGrafter"/>
</dbReference>
<keyword evidence="2" id="KW-0396">Initiation factor</keyword>
<dbReference type="GO" id="GO:0032790">
    <property type="term" value="P:ribosome disassembly"/>
    <property type="evidence" value="ECO:0007669"/>
    <property type="project" value="TreeGrafter"/>
</dbReference>
<dbReference type="HAMAP" id="MF_00080">
    <property type="entry name" value="IF_3"/>
    <property type="match status" value="1"/>
</dbReference>
<comment type="similarity">
    <text evidence="1">Belongs to the IF-3 family.</text>
</comment>
<evidence type="ECO:0000256" key="3">
    <source>
        <dbReference type="ARBA" id="ARBA00022917"/>
    </source>
</evidence>
<dbReference type="InterPro" id="IPR036788">
    <property type="entry name" value="T_IF-3_C_sf"/>
</dbReference>
<dbReference type="InterPro" id="IPR001288">
    <property type="entry name" value="Translation_initiation_fac_3"/>
</dbReference>
<dbReference type="GO" id="GO:0016020">
    <property type="term" value="C:membrane"/>
    <property type="evidence" value="ECO:0007669"/>
    <property type="project" value="TreeGrafter"/>
</dbReference>
<dbReference type="SUPFAM" id="SSF54364">
    <property type="entry name" value="Translation initiation factor IF3, N-terminal domain"/>
    <property type="match status" value="1"/>
</dbReference>